<dbReference type="EMBL" id="CP024422">
    <property type="protein sequence ID" value="ATQ55891.1"/>
    <property type="molecule type" value="Genomic_DNA"/>
</dbReference>
<dbReference type="GeneID" id="78897750"/>
<dbReference type="InterPro" id="IPR010985">
    <property type="entry name" value="Ribbon_hlx_hlx"/>
</dbReference>
<dbReference type="PANTHER" id="PTHR36582:SF2">
    <property type="entry name" value="ANTITOXIN PARD"/>
    <property type="match status" value="1"/>
</dbReference>
<keyword evidence="3" id="KW-0175">Coiled coil</keyword>
<dbReference type="AlphaFoldDB" id="A0A2D2C041"/>
<dbReference type="NCBIfam" id="TIGR02606">
    <property type="entry name" value="antidote_CC2985"/>
    <property type="match status" value="1"/>
</dbReference>
<dbReference type="Proteomes" id="UP000229314">
    <property type="component" value="Chromosome"/>
</dbReference>
<dbReference type="RefSeq" id="WP_099648839.1">
    <property type="nucleotide sequence ID" value="NZ_CAJGAB010000025.1"/>
</dbReference>
<evidence type="ECO:0000313" key="5">
    <source>
        <dbReference type="Proteomes" id="UP000229314"/>
    </source>
</evidence>
<dbReference type="Gene3D" id="6.10.10.120">
    <property type="entry name" value="Antitoxin ParD1-like"/>
    <property type="match status" value="1"/>
</dbReference>
<keyword evidence="2" id="KW-1277">Toxin-antitoxin system</keyword>
<organism evidence="4 5">
    <name type="scientific">Paracoccus yeei</name>
    <dbReference type="NCBI Taxonomy" id="147645"/>
    <lineage>
        <taxon>Bacteria</taxon>
        <taxon>Pseudomonadati</taxon>
        <taxon>Pseudomonadota</taxon>
        <taxon>Alphaproteobacteria</taxon>
        <taxon>Rhodobacterales</taxon>
        <taxon>Paracoccaceae</taxon>
        <taxon>Paracoccus</taxon>
    </lineage>
</organism>
<evidence type="ECO:0000256" key="2">
    <source>
        <dbReference type="ARBA" id="ARBA00022649"/>
    </source>
</evidence>
<accession>A0A2D2C041</accession>
<dbReference type="PANTHER" id="PTHR36582">
    <property type="entry name" value="ANTITOXIN PARD"/>
    <property type="match status" value="1"/>
</dbReference>
<evidence type="ECO:0000256" key="1">
    <source>
        <dbReference type="ARBA" id="ARBA00008580"/>
    </source>
</evidence>
<sequence>MARNTSVSLGDHFVDFIDAQVKGGRYGSASDVVRAGLRLLEEHEAKVQALEAALIAGEESGEARPFDSEAFLTRMHTRHVARHDN</sequence>
<dbReference type="InterPro" id="IPR022789">
    <property type="entry name" value="ParD"/>
</dbReference>
<protein>
    <submittedName>
        <fullName evidence="4">Type II toxin-antitoxin system ParD family antitoxin</fullName>
    </submittedName>
</protein>
<dbReference type="SUPFAM" id="SSF47598">
    <property type="entry name" value="Ribbon-helix-helix"/>
    <property type="match status" value="1"/>
</dbReference>
<dbReference type="InterPro" id="IPR038296">
    <property type="entry name" value="ParD_sf"/>
</dbReference>
<dbReference type="Pfam" id="PF03693">
    <property type="entry name" value="ParD_antitoxin"/>
    <property type="match status" value="1"/>
</dbReference>
<feature type="coiled-coil region" evidence="3">
    <location>
        <begin position="33"/>
        <end position="60"/>
    </location>
</feature>
<dbReference type="GO" id="GO:0006355">
    <property type="term" value="P:regulation of DNA-templated transcription"/>
    <property type="evidence" value="ECO:0007669"/>
    <property type="project" value="InterPro"/>
</dbReference>
<evidence type="ECO:0000256" key="3">
    <source>
        <dbReference type="SAM" id="Coils"/>
    </source>
</evidence>
<proteinExistence type="inferred from homology"/>
<comment type="similarity">
    <text evidence="1">Belongs to the ParD antitoxin family.</text>
</comment>
<gene>
    <name evidence="4" type="ORF">PYTT13_08695</name>
</gene>
<dbReference type="CDD" id="cd22231">
    <property type="entry name" value="RHH_NikR_HicB-like"/>
    <property type="match status" value="1"/>
</dbReference>
<evidence type="ECO:0000313" key="4">
    <source>
        <dbReference type="EMBL" id="ATQ55891.1"/>
    </source>
</evidence>
<reference evidence="4 5" key="1">
    <citation type="submission" date="2017-10" db="EMBL/GenBank/DDBJ databases">
        <title>Complete genome sequence of Paracoccus yeei TT13 isolated from human skin.</title>
        <authorList>
            <person name="Lee K."/>
            <person name="Lim J.Y."/>
            <person name="Hwang I."/>
        </authorList>
    </citation>
    <scope>NUCLEOTIDE SEQUENCE [LARGE SCALE GENOMIC DNA]</scope>
    <source>
        <strain evidence="4 5">TT13</strain>
    </source>
</reference>
<name>A0A2D2C041_9RHOB</name>